<protein>
    <submittedName>
        <fullName evidence="1">Uncharacterized protein</fullName>
    </submittedName>
</protein>
<gene>
    <name evidence="1" type="ORF">BDV98DRAFT_604136</name>
</gene>
<evidence type="ECO:0000313" key="1">
    <source>
        <dbReference type="EMBL" id="TFL02199.1"/>
    </source>
</evidence>
<dbReference type="Proteomes" id="UP000305067">
    <property type="component" value="Unassembled WGS sequence"/>
</dbReference>
<proteinExistence type="predicted"/>
<dbReference type="OrthoDB" id="2993888at2759"/>
<dbReference type="AlphaFoldDB" id="A0A5C3QPG0"/>
<keyword evidence="2" id="KW-1185">Reference proteome</keyword>
<reference evidence="1 2" key="1">
    <citation type="journal article" date="2019" name="Nat. Ecol. Evol.">
        <title>Megaphylogeny resolves global patterns of mushroom evolution.</title>
        <authorList>
            <person name="Varga T."/>
            <person name="Krizsan K."/>
            <person name="Foldi C."/>
            <person name="Dima B."/>
            <person name="Sanchez-Garcia M."/>
            <person name="Sanchez-Ramirez S."/>
            <person name="Szollosi G.J."/>
            <person name="Szarkandi J.G."/>
            <person name="Papp V."/>
            <person name="Albert L."/>
            <person name="Andreopoulos W."/>
            <person name="Angelini C."/>
            <person name="Antonin V."/>
            <person name="Barry K.W."/>
            <person name="Bougher N.L."/>
            <person name="Buchanan P."/>
            <person name="Buyck B."/>
            <person name="Bense V."/>
            <person name="Catcheside P."/>
            <person name="Chovatia M."/>
            <person name="Cooper J."/>
            <person name="Damon W."/>
            <person name="Desjardin D."/>
            <person name="Finy P."/>
            <person name="Geml J."/>
            <person name="Haridas S."/>
            <person name="Hughes K."/>
            <person name="Justo A."/>
            <person name="Karasinski D."/>
            <person name="Kautmanova I."/>
            <person name="Kiss B."/>
            <person name="Kocsube S."/>
            <person name="Kotiranta H."/>
            <person name="LaButti K.M."/>
            <person name="Lechner B.E."/>
            <person name="Liimatainen K."/>
            <person name="Lipzen A."/>
            <person name="Lukacs Z."/>
            <person name="Mihaltcheva S."/>
            <person name="Morgado L.N."/>
            <person name="Niskanen T."/>
            <person name="Noordeloos M.E."/>
            <person name="Ohm R.A."/>
            <person name="Ortiz-Santana B."/>
            <person name="Ovrebo C."/>
            <person name="Racz N."/>
            <person name="Riley R."/>
            <person name="Savchenko A."/>
            <person name="Shiryaev A."/>
            <person name="Soop K."/>
            <person name="Spirin V."/>
            <person name="Szebenyi C."/>
            <person name="Tomsovsky M."/>
            <person name="Tulloss R.E."/>
            <person name="Uehling J."/>
            <person name="Grigoriev I.V."/>
            <person name="Vagvolgyi C."/>
            <person name="Papp T."/>
            <person name="Martin F.M."/>
            <person name="Miettinen O."/>
            <person name="Hibbett D.S."/>
            <person name="Nagy L.G."/>
        </authorList>
    </citation>
    <scope>NUCLEOTIDE SEQUENCE [LARGE SCALE GENOMIC DNA]</scope>
    <source>
        <strain evidence="1 2">CBS 309.79</strain>
    </source>
</reference>
<dbReference type="EMBL" id="ML178823">
    <property type="protein sequence ID" value="TFL02199.1"/>
    <property type="molecule type" value="Genomic_DNA"/>
</dbReference>
<accession>A0A5C3QPG0</accession>
<organism evidence="1 2">
    <name type="scientific">Pterulicium gracile</name>
    <dbReference type="NCBI Taxonomy" id="1884261"/>
    <lineage>
        <taxon>Eukaryota</taxon>
        <taxon>Fungi</taxon>
        <taxon>Dikarya</taxon>
        <taxon>Basidiomycota</taxon>
        <taxon>Agaricomycotina</taxon>
        <taxon>Agaricomycetes</taxon>
        <taxon>Agaricomycetidae</taxon>
        <taxon>Agaricales</taxon>
        <taxon>Pleurotineae</taxon>
        <taxon>Pterulaceae</taxon>
        <taxon>Pterulicium</taxon>
    </lineage>
</organism>
<name>A0A5C3QPG0_9AGAR</name>
<sequence length="642" mass="71951">MGYDAAADLLVALTLTVNTQIASLSQEEACQILDARIHHAESIALHFKSVRNLQTRVCKLPEEMLSMILCIAIDDWESRISDDWRPATWGEHGMVSSVCKHWRVVTWGCPRFLATIPFSSSDHYPTMVSRSADSSRILNLWDGDFKPSGVFPETLNSVLSVELERQLHASNLRELHLHLRPLRMAALLQHLPRNIAPLLYRVKIHVRTTYPSPTQSPLPVHDDTQDAGGFPSNLRSLRLVSPRPPCPLSQFLSILEMSPDLEELFLQSALDPRMERSVSQPPVPLLSLRTCQIQEGPMFIYFYASIAWAANLVVIAEVAIYLSNEEGHSSFEGFMDSVVFTGLGRKVNRFTLEGDVNGEMEGLGFRISFYGPHRIGQATWLPSCDFPSLKELVVKGSGHLQGVGEADWPRVWALFLHRHEGIVTLDIRQMDRPWVMFAALGFEWKNEDGHPTGSGSIPLPSLTRLILRSMGMSKRPWNPGRSGPPCWNPLETVKQQRHDKKNAHHRTFVAFEAMLAERTKRGLPRYVLDVHGVQGLGRWSGELRLSLARDRWSGTLNPVALPARGAGCMHLSLDFIRLELGFGSVEEAIEFLGDHTSDIFKDEATPDAEKELDCIAVATVLAQQLQDTYMVVSTDEPEADVI</sequence>
<evidence type="ECO:0000313" key="2">
    <source>
        <dbReference type="Proteomes" id="UP000305067"/>
    </source>
</evidence>